<dbReference type="PANTHER" id="PTHR10337:SF6">
    <property type="entry name" value="CENTROSOMAL PROTEIN OF 152 KDA"/>
    <property type="match status" value="1"/>
</dbReference>
<dbReference type="GO" id="GO:0005813">
    <property type="term" value="C:centrosome"/>
    <property type="evidence" value="ECO:0007669"/>
    <property type="project" value="TreeGrafter"/>
</dbReference>
<dbReference type="Pfam" id="PF25770">
    <property type="entry name" value="CC_CEP63-bind_CEP152"/>
    <property type="match status" value="1"/>
</dbReference>
<dbReference type="STRING" id="8167.A0A484D4E3"/>
<feature type="region of interest" description="Disordered" evidence="1">
    <location>
        <begin position="427"/>
        <end position="470"/>
    </location>
</feature>
<dbReference type="InterPro" id="IPR057659">
    <property type="entry name" value="CEP152_CC"/>
</dbReference>
<dbReference type="InterPro" id="IPR051235">
    <property type="entry name" value="CEP152/SHC-Transforming"/>
</dbReference>
<feature type="region of interest" description="Disordered" evidence="1">
    <location>
        <begin position="314"/>
        <end position="376"/>
    </location>
</feature>
<protein>
    <recommendedName>
        <fullName evidence="2">CEP152 CEP63 binding coiled coil domain-containing protein</fullName>
    </recommendedName>
</protein>
<reference evidence="3 4" key="1">
    <citation type="submission" date="2019-01" db="EMBL/GenBank/DDBJ databases">
        <title>A chromosome-scale genome assembly of the yellow perch, Perca flavescens.</title>
        <authorList>
            <person name="Feron R."/>
            <person name="Morvezen R."/>
            <person name="Bestin A."/>
            <person name="Haffray P."/>
            <person name="Klopp C."/>
            <person name="Zahm M."/>
            <person name="Cabau C."/>
            <person name="Roques C."/>
            <person name="Donnadieu C."/>
            <person name="Bouchez O."/>
            <person name="Christie M."/>
            <person name="Larson W."/>
            <person name="Guiguen Y."/>
        </authorList>
    </citation>
    <scope>NUCLEOTIDE SEQUENCE [LARGE SCALE GENOMIC DNA]</scope>
    <source>
        <strain evidence="3">YP-PL-M2</strain>
        <tissue evidence="3">Blood</tissue>
    </source>
</reference>
<evidence type="ECO:0000313" key="4">
    <source>
        <dbReference type="Proteomes" id="UP000295070"/>
    </source>
</evidence>
<sequence>MEAKLQQTLTAREEEWRCQRAETEQSQKKQMRDEFLAELQTHLAEVQAQLLRDPKTNQQGTEDTRRTSGATSEGTIAHIIQTSCKDIVNRAVSQAKKEWERISEERLSRVLKETQEQHEREIDKMQSSLSHKKEQARCKKECAETLGKLQKKNKELHRHLEKACRQLQHSVREHKTALQHLKDEHESSLQKAKEGHLQQLEEAKRAKESSGSSDHQQNAHQGLEEMKQQYLMTVEKIRGDMLRYLKESRERAAEMISMEVQRERQDTARKMRHYYLTCLQELLEDGGKTSGAEKKIMNAASKLAAMAKVLETPFKSKSGKNHGLQSRNAGFSKNPPTLTELPDMRPEERSHREKTSADSEQKPAAAARTGREEASVDAMLKPQTNAHTHLRFYKSSQQMASPSQVDLVNVSVRSKSRELYLQGVDSSNADNRLDSERQSKPFLIQEAPVRDERRTDWSMSSSDSDTGFQVSGLSYSGRKLEPVKPFSVSAASASDSGEFGGLTPDVSDLTVYNEIAKKTPHTQTLNFQHAKRSTHREPTPGSEAEKQHGVCSRPLFSELRQRQQDSGFDSPFYQHK</sequence>
<feature type="compositionally biased region" description="Polar residues" evidence="1">
    <location>
        <begin position="209"/>
        <end position="220"/>
    </location>
</feature>
<feature type="domain" description="CEP152 CEP63 binding coiled coil" evidence="2">
    <location>
        <begin position="223"/>
        <end position="273"/>
    </location>
</feature>
<feature type="region of interest" description="Disordered" evidence="1">
    <location>
        <begin position="180"/>
        <end position="221"/>
    </location>
</feature>
<accession>A0A484D4E3</accession>
<proteinExistence type="predicted"/>
<feature type="region of interest" description="Disordered" evidence="1">
    <location>
        <begin position="517"/>
        <end position="576"/>
    </location>
</feature>
<evidence type="ECO:0000256" key="1">
    <source>
        <dbReference type="SAM" id="MobiDB-lite"/>
    </source>
</evidence>
<dbReference type="GO" id="GO:0007099">
    <property type="term" value="P:centriole replication"/>
    <property type="evidence" value="ECO:0007669"/>
    <property type="project" value="TreeGrafter"/>
</dbReference>
<organism evidence="3 4">
    <name type="scientific">Perca flavescens</name>
    <name type="common">American yellow perch</name>
    <name type="synonym">Morone flavescens</name>
    <dbReference type="NCBI Taxonomy" id="8167"/>
    <lineage>
        <taxon>Eukaryota</taxon>
        <taxon>Metazoa</taxon>
        <taxon>Chordata</taxon>
        <taxon>Craniata</taxon>
        <taxon>Vertebrata</taxon>
        <taxon>Euteleostomi</taxon>
        <taxon>Actinopterygii</taxon>
        <taxon>Neopterygii</taxon>
        <taxon>Teleostei</taxon>
        <taxon>Neoteleostei</taxon>
        <taxon>Acanthomorphata</taxon>
        <taxon>Eupercaria</taxon>
        <taxon>Perciformes</taxon>
        <taxon>Percoidei</taxon>
        <taxon>Percidae</taxon>
        <taxon>Percinae</taxon>
        <taxon>Perca</taxon>
    </lineage>
</organism>
<feature type="compositionally biased region" description="Basic and acidic residues" evidence="1">
    <location>
        <begin position="342"/>
        <end position="361"/>
    </location>
</feature>
<dbReference type="AlphaFoldDB" id="A0A484D4E3"/>
<gene>
    <name evidence="3" type="ORF">EPR50_G00087620</name>
</gene>
<feature type="compositionally biased region" description="Basic and acidic residues" evidence="1">
    <location>
        <begin position="535"/>
        <end position="548"/>
    </location>
</feature>
<evidence type="ECO:0000313" key="3">
    <source>
        <dbReference type="EMBL" id="TDH09497.1"/>
    </source>
</evidence>
<feature type="region of interest" description="Disordered" evidence="1">
    <location>
        <begin position="50"/>
        <end position="72"/>
    </location>
</feature>
<dbReference type="Proteomes" id="UP000295070">
    <property type="component" value="Chromosome 8"/>
</dbReference>
<dbReference type="PANTHER" id="PTHR10337">
    <property type="entry name" value="SHC TRANSFORMING PROTEIN"/>
    <property type="match status" value="1"/>
</dbReference>
<keyword evidence="4" id="KW-1185">Reference proteome</keyword>
<name>A0A484D4E3_PERFV</name>
<feature type="compositionally biased region" description="Polar residues" evidence="1">
    <location>
        <begin position="56"/>
        <end position="72"/>
    </location>
</feature>
<feature type="compositionally biased region" description="Polar residues" evidence="1">
    <location>
        <begin position="323"/>
        <end position="337"/>
    </location>
</feature>
<feature type="compositionally biased region" description="Basic and acidic residues" evidence="1">
    <location>
        <begin position="180"/>
        <end position="208"/>
    </location>
</feature>
<evidence type="ECO:0000259" key="2">
    <source>
        <dbReference type="Pfam" id="PF25770"/>
    </source>
</evidence>
<comment type="caution">
    <text evidence="3">The sequence shown here is derived from an EMBL/GenBank/DDBJ whole genome shotgun (WGS) entry which is preliminary data.</text>
</comment>
<dbReference type="EMBL" id="SCKG01000008">
    <property type="protein sequence ID" value="TDH09497.1"/>
    <property type="molecule type" value="Genomic_DNA"/>
</dbReference>